<gene>
    <name evidence="1" type="ORF">HUG15_15985</name>
</gene>
<sequence>MSFFDMLNPKSHSYTFPFDQDAFLEERKNQLKQIQALFENGAAEARHVRDILDSQNGEFINAVIEELDKLDATHRSNEMLVDQQLYQHGLNFSFGINDFYTQRYTIQYELDPDNEPVDVNIRGRGL</sequence>
<dbReference type="Proteomes" id="UP000595823">
    <property type="component" value="Chromosome"/>
</dbReference>
<keyword evidence="2" id="KW-1185">Reference proteome</keyword>
<protein>
    <submittedName>
        <fullName evidence="1">Uncharacterized protein</fullName>
    </submittedName>
</protein>
<accession>A0A7T6Z4M8</accession>
<dbReference type="AlphaFoldDB" id="A0A7T6Z4M8"/>
<proteinExistence type="predicted"/>
<dbReference type="RefSeq" id="WP_200124046.1">
    <property type="nucleotide sequence ID" value="NZ_CP054705.1"/>
</dbReference>
<dbReference type="EMBL" id="CP054705">
    <property type="protein sequence ID" value="QQK76920.1"/>
    <property type="molecule type" value="Genomic_DNA"/>
</dbReference>
<evidence type="ECO:0000313" key="2">
    <source>
        <dbReference type="Proteomes" id="UP000595823"/>
    </source>
</evidence>
<dbReference type="KEGG" id="scia:HUG15_15985"/>
<reference evidence="1 2" key="1">
    <citation type="submission" date="2020-06" db="EMBL/GenBank/DDBJ databases">
        <title>Genomic analysis of Salicibibacter sp. NKC5-3.</title>
        <authorList>
            <person name="Oh Y.J."/>
        </authorList>
    </citation>
    <scope>NUCLEOTIDE SEQUENCE [LARGE SCALE GENOMIC DNA]</scope>
    <source>
        <strain evidence="1 2">NKC5-3</strain>
    </source>
</reference>
<evidence type="ECO:0000313" key="1">
    <source>
        <dbReference type="EMBL" id="QQK76920.1"/>
    </source>
</evidence>
<organism evidence="1 2">
    <name type="scientific">Salicibibacter cibarius</name>
    <dbReference type="NCBI Taxonomy" id="2743000"/>
    <lineage>
        <taxon>Bacteria</taxon>
        <taxon>Bacillati</taxon>
        <taxon>Bacillota</taxon>
        <taxon>Bacilli</taxon>
        <taxon>Bacillales</taxon>
        <taxon>Bacillaceae</taxon>
        <taxon>Salicibibacter</taxon>
    </lineage>
</organism>
<name>A0A7T6Z4M8_9BACI</name>